<dbReference type="PANTHER" id="PTHR43665">
    <property type="entry name" value="ISOPENTENYL-DIPHOSPHATE DELTA-ISOMERASE"/>
    <property type="match status" value="1"/>
</dbReference>
<dbReference type="InterPro" id="IPR013785">
    <property type="entry name" value="Aldolase_TIM"/>
</dbReference>
<dbReference type="Proteomes" id="UP000447833">
    <property type="component" value="Unassembled WGS sequence"/>
</dbReference>
<comment type="subcellular location">
    <subcellularLocation>
        <location evidence="11">Cytoplasm</location>
    </subcellularLocation>
</comment>
<dbReference type="InterPro" id="IPR011179">
    <property type="entry name" value="IPdP_isomerase"/>
</dbReference>
<evidence type="ECO:0000256" key="11">
    <source>
        <dbReference type="HAMAP-Rule" id="MF_00354"/>
    </source>
</evidence>
<comment type="cofactor">
    <cofactor evidence="1 11">
        <name>FMN</name>
        <dbReference type="ChEBI" id="CHEBI:58210"/>
    </cofactor>
</comment>
<keyword evidence="6 11" id="KW-0460">Magnesium</keyword>
<dbReference type="PIRSF" id="PIRSF003314">
    <property type="entry name" value="IPP_isomerase"/>
    <property type="match status" value="1"/>
</dbReference>
<protein>
    <recommendedName>
        <fullName evidence="11">Isopentenyl-diphosphate delta-isomerase</fullName>
        <shortName evidence="11">IPP isomerase</shortName>
        <ecNumber evidence="11">5.3.3.2</ecNumber>
    </recommendedName>
    <alternativeName>
        <fullName evidence="11">Isopentenyl diphosphate:dimethylallyl diphosphate isomerase</fullName>
    </alternativeName>
    <alternativeName>
        <fullName evidence="11">Isopentenyl pyrophosphate isomerase</fullName>
    </alternativeName>
    <alternativeName>
        <fullName evidence="11">Type 2 isopentenyl diphosphate isomerase</fullName>
        <shortName evidence="11">IDI-2</shortName>
    </alternativeName>
</protein>
<dbReference type="AlphaFoldDB" id="A0A845EZR9"/>
<evidence type="ECO:0000256" key="1">
    <source>
        <dbReference type="ARBA" id="ARBA00001917"/>
    </source>
</evidence>
<feature type="binding site" evidence="11">
    <location>
        <position position="103"/>
    </location>
    <ligand>
        <name>FMN</name>
        <dbReference type="ChEBI" id="CHEBI:58210"/>
    </ligand>
</feature>
<comment type="cofactor">
    <cofactor evidence="11">
        <name>NADPH</name>
        <dbReference type="ChEBI" id="CHEBI:57783"/>
    </cofactor>
</comment>
<feature type="binding site" evidence="11">
    <location>
        <begin position="103"/>
        <end position="105"/>
    </location>
    <ligand>
        <name>substrate</name>
    </ligand>
</feature>
<dbReference type="EMBL" id="WMEY01000003">
    <property type="protein sequence ID" value="MYL63994.1"/>
    <property type="molecule type" value="Genomic_DNA"/>
</dbReference>
<keyword evidence="7 11" id="KW-0521">NADP</keyword>
<name>A0A845EZR9_9BACL</name>
<evidence type="ECO:0000313" key="14">
    <source>
        <dbReference type="Proteomes" id="UP000447833"/>
    </source>
</evidence>
<evidence type="ECO:0000256" key="3">
    <source>
        <dbReference type="ARBA" id="ARBA00022630"/>
    </source>
</evidence>
<gene>
    <name evidence="11" type="primary">fni</name>
    <name evidence="13" type="ORF">GLW07_11600</name>
</gene>
<feature type="binding site" evidence="11">
    <location>
        <position position="131"/>
    </location>
    <ligand>
        <name>FMN</name>
        <dbReference type="ChEBI" id="CHEBI:58210"/>
    </ligand>
</feature>
<evidence type="ECO:0000313" key="13">
    <source>
        <dbReference type="EMBL" id="MYL63994.1"/>
    </source>
</evidence>
<feature type="binding site" evidence="11">
    <location>
        <position position="228"/>
    </location>
    <ligand>
        <name>FMN</name>
        <dbReference type="ChEBI" id="CHEBI:58210"/>
    </ligand>
</feature>
<dbReference type="GO" id="GO:0004452">
    <property type="term" value="F:isopentenyl-diphosphate delta-isomerase activity"/>
    <property type="evidence" value="ECO:0007669"/>
    <property type="project" value="UniProtKB-UniRule"/>
</dbReference>
<dbReference type="InterPro" id="IPR000262">
    <property type="entry name" value="FMN-dep_DH"/>
</dbReference>
<feature type="binding site" evidence="11">
    <location>
        <position position="72"/>
    </location>
    <ligand>
        <name>FMN</name>
        <dbReference type="ChEBI" id="CHEBI:58210"/>
    </ligand>
</feature>
<dbReference type="EC" id="5.3.3.2" evidence="11"/>
<comment type="cofactor">
    <cofactor evidence="11">
        <name>Mg(2+)</name>
        <dbReference type="ChEBI" id="CHEBI:18420"/>
    </cofactor>
</comment>
<dbReference type="HAMAP" id="MF_00354">
    <property type="entry name" value="Idi_2"/>
    <property type="match status" value="1"/>
</dbReference>
<feature type="binding site" evidence="11">
    <location>
        <begin position="14"/>
        <end position="15"/>
    </location>
    <ligand>
        <name>substrate</name>
    </ligand>
</feature>
<keyword evidence="8 11" id="KW-0414">Isoprene biosynthesis</keyword>
<evidence type="ECO:0000256" key="6">
    <source>
        <dbReference type="ARBA" id="ARBA00022842"/>
    </source>
</evidence>
<feature type="binding site" evidence="11">
    <location>
        <position position="166"/>
    </location>
    <ligand>
        <name>substrate</name>
    </ligand>
</feature>
<evidence type="ECO:0000256" key="7">
    <source>
        <dbReference type="ARBA" id="ARBA00022857"/>
    </source>
</evidence>
<dbReference type="GO" id="GO:0016491">
    <property type="term" value="F:oxidoreductase activity"/>
    <property type="evidence" value="ECO:0007669"/>
    <property type="project" value="InterPro"/>
</dbReference>
<evidence type="ECO:0000256" key="5">
    <source>
        <dbReference type="ARBA" id="ARBA00022723"/>
    </source>
</evidence>
<dbReference type="NCBIfam" id="TIGR02151">
    <property type="entry name" value="IPP_isom_2"/>
    <property type="match status" value="1"/>
</dbReference>
<feature type="binding site" evidence="11">
    <location>
        <position position="167"/>
    </location>
    <ligand>
        <name>Mg(2+)</name>
        <dbReference type="ChEBI" id="CHEBI:18420"/>
    </ligand>
</feature>
<dbReference type="GO" id="GO:0008299">
    <property type="term" value="P:isoprenoid biosynthetic process"/>
    <property type="evidence" value="ECO:0007669"/>
    <property type="project" value="UniProtKB-UniRule"/>
</dbReference>
<dbReference type="Pfam" id="PF01070">
    <property type="entry name" value="FMN_dh"/>
    <property type="match status" value="1"/>
</dbReference>
<accession>A0A845EZR9</accession>
<dbReference type="GO" id="GO:0000287">
    <property type="term" value="F:magnesium ion binding"/>
    <property type="evidence" value="ECO:0007669"/>
    <property type="project" value="UniProtKB-UniRule"/>
</dbReference>
<evidence type="ECO:0000259" key="12">
    <source>
        <dbReference type="Pfam" id="PF01070"/>
    </source>
</evidence>
<feature type="binding site" evidence="11">
    <location>
        <begin position="73"/>
        <end position="75"/>
    </location>
    <ligand>
        <name>FMN</name>
        <dbReference type="ChEBI" id="CHEBI:58210"/>
    </ligand>
</feature>
<keyword evidence="3 11" id="KW-0285">Flavoprotein</keyword>
<dbReference type="CDD" id="cd02811">
    <property type="entry name" value="IDI-2_FMN"/>
    <property type="match status" value="1"/>
</dbReference>
<dbReference type="GO" id="GO:0070402">
    <property type="term" value="F:NADPH binding"/>
    <property type="evidence" value="ECO:0007669"/>
    <property type="project" value="UniProtKB-UniRule"/>
</dbReference>
<dbReference type="Gene3D" id="3.20.20.70">
    <property type="entry name" value="Aldolase class I"/>
    <property type="match status" value="1"/>
</dbReference>
<evidence type="ECO:0000256" key="8">
    <source>
        <dbReference type="ARBA" id="ARBA00023229"/>
    </source>
</evidence>
<evidence type="ECO:0000256" key="9">
    <source>
        <dbReference type="ARBA" id="ARBA00023235"/>
    </source>
</evidence>
<comment type="caution">
    <text evidence="13">The sequence shown here is derived from an EMBL/GenBank/DDBJ whole genome shotgun (WGS) entry which is preliminary data.</text>
</comment>
<dbReference type="PANTHER" id="PTHR43665:SF1">
    <property type="entry name" value="ISOPENTENYL-DIPHOSPHATE DELTA-ISOMERASE"/>
    <property type="match status" value="1"/>
</dbReference>
<evidence type="ECO:0000256" key="10">
    <source>
        <dbReference type="ARBA" id="ARBA00025810"/>
    </source>
</evidence>
<dbReference type="GO" id="GO:0005737">
    <property type="term" value="C:cytoplasm"/>
    <property type="evidence" value="ECO:0007669"/>
    <property type="project" value="UniProtKB-SubCell"/>
</dbReference>
<dbReference type="GO" id="GO:0010181">
    <property type="term" value="F:FMN binding"/>
    <property type="evidence" value="ECO:0007669"/>
    <property type="project" value="UniProtKB-UniRule"/>
</dbReference>
<feature type="binding site" evidence="11">
    <location>
        <begin position="278"/>
        <end position="280"/>
    </location>
    <ligand>
        <name>FMN</name>
        <dbReference type="ChEBI" id="CHEBI:58210"/>
    </ligand>
</feature>
<comment type="caution">
    <text evidence="11">Lacks conserved residue(s) required for the propagation of feature annotation.</text>
</comment>
<reference evidence="13 14" key="1">
    <citation type="submission" date="2019-11" db="EMBL/GenBank/DDBJ databases">
        <title>Genome sequences of 17 halophilic strains isolated from different environments.</title>
        <authorList>
            <person name="Furrow R.E."/>
        </authorList>
    </citation>
    <scope>NUCLEOTIDE SEQUENCE [LARGE SCALE GENOMIC DNA]</scope>
    <source>
        <strain evidence="13 14">22506_14_FS</strain>
    </source>
</reference>
<sequence length="349" mass="38267">MPLEHLGFEQTEKRKNEHIDICLTEEVEGAGLTTGLERYRFKHNPLPEIAYDEVDISTSFLNKKLNTPFLISSMTGGTERAWEINKRLAKAAEAHGWALGVGSMRAAIQESKSVYSFDVRKYAPTIPVLANIGAVQLNYGFTIEECKRAIDLIQADALLLHLNPLQEVFQPEGDTDFQDLIVKIREVAKAIPVPLGIKEVGMGIDAKTAQRLISAGASFIDVAGAGGTSWIQVESYRSHQTMRRQAAKAFEDWGNPTADCIIDVRKQHPDVPMIASGGLKNGVDAAKAIALGADVSGFGRALLENAVNDTEEALSEQLKRIEFELRTAMFGIGASSINRLKYNSALRKK</sequence>
<keyword evidence="4 11" id="KW-0288">FMN</keyword>
<evidence type="ECO:0000256" key="2">
    <source>
        <dbReference type="ARBA" id="ARBA00022490"/>
    </source>
</evidence>
<feature type="binding site" evidence="11">
    <location>
        <position position="198"/>
    </location>
    <ligand>
        <name>FMN</name>
        <dbReference type="ChEBI" id="CHEBI:58210"/>
    </ligand>
</feature>
<comment type="subunit">
    <text evidence="10 11">Homooctamer. Dimer of tetramers.</text>
</comment>
<comment type="catalytic activity">
    <reaction evidence="11">
        <text>isopentenyl diphosphate = dimethylallyl diphosphate</text>
        <dbReference type="Rhea" id="RHEA:23284"/>
        <dbReference type="ChEBI" id="CHEBI:57623"/>
        <dbReference type="ChEBI" id="CHEBI:128769"/>
        <dbReference type="EC" id="5.3.3.2"/>
    </reaction>
</comment>
<proteinExistence type="inferred from homology"/>
<keyword evidence="5 11" id="KW-0479">Metal-binding</keyword>
<comment type="similarity">
    <text evidence="11">Belongs to the IPP isomerase type 2 family.</text>
</comment>
<feature type="domain" description="FMN-dependent dehydrogenase" evidence="12">
    <location>
        <begin position="183"/>
        <end position="341"/>
    </location>
</feature>
<keyword evidence="9 11" id="KW-0413">Isomerase</keyword>
<keyword evidence="2 11" id="KW-0963">Cytoplasm</keyword>
<organism evidence="13 14">
    <name type="scientific">Guptibacillus hwajinpoensis</name>
    <dbReference type="NCBI Taxonomy" id="208199"/>
    <lineage>
        <taxon>Bacteria</taxon>
        <taxon>Bacillati</taxon>
        <taxon>Bacillota</taxon>
        <taxon>Bacilli</taxon>
        <taxon>Bacillales</taxon>
        <taxon>Guptibacillaceae</taxon>
        <taxon>Guptibacillus</taxon>
    </lineage>
</organism>
<dbReference type="SUPFAM" id="SSF51395">
    <property type="entry name" value="FMN-linked oxidoreductases"/>
    <property type="match status" value="1"/>
</dbReference>
<evidence type="ECO:0000256" key="4">
    <source>
        <dbReference type="ARBA" id="ARBA00022643"/>
    </source>
</evidence>
<comment type="function">
    <text evidence="11">Involved in the biosynthesis of isoprenoids. Catalyzes the 1,3-allylic rearrangement of the homoallylic substrate isopentenyl (IPP) to its allylic isomer, dimethylallyl diphosphate (DMAPP).</text>
</comment>